<evidence type="ECO:0000313" key="8">
    <source>
        <dbReference type="Proteomes" id="UP000501602"/>
    </source>
</evidence>
<dbReference type="PROSITE" id="PS51318">
    <property type="entry name" value="TAT"/>
    <property type="match status" value="1"/>
</dbReference>
<dbReference type="KEGG" id="fes:HER31_09800"/>
<reference evidence="7 8" key="1">
    <citation type="submission" date="2020-04" db="EMBL/GenBank/DDBJ databases">
        <title>Ferrimonas sp. S7 isolated from sea water.</title>
        <authorList>
            <person name="Bae S.S."/>
            <person name="Baek K."/>
        </authorList>
    </citation>
    <scope>NUCLEOTIDE SEQUENCE [LARGE SCALE GENOMIC DNA]</scope>
    <source>
        <strain evidence="7 8">S7</strain>
    </source>
</reference>
<dbReference type="SUPFAM" id="SSF53383">
    <property type="entry name" value="PLP-dependent transferases"/>
    <property type="match status" value="1"/>
</dbReference>
<dbReference type="InterPro" id="IPR020578">
    <property type="entry name" value="Aminotrans_V_PyrdxlP_BS"/>
</dbReference>
<keyword evidence="8" id="KW-1185">Reference proteome</keyword>
<accession>A0A6H1UFP8</accession>
<dbReference type="AlphaFoldDB" id="A0A6H1UFP8"/>
<keyword evidence="2" id="KW-0663">Pyridoxal phosphate</keyword>
<dbReference type="InterPro" id="IPR015422">
    <property type="entry name" value="PyrdxlP-dep_Trfase_small"/>
</dbReference>
<feature type="compositionally biased region" description="Basic residues" evidence="5">
    <location>
        <begin position="41"/>
        <end position="52"/>
    </location>
</feature>
<gene>
    <name evidence="7" type="ORF">HER31_09800</name>
</gene>
<dbReference type="Proteomes" id="UP000501602">
    <property type="component" value="Chromosome"/>
</dbReference>
<dbReference type="PANTHER" id="PTHR43092:SF6">
    <property type="entry name" value="BLR1280 PROTEIN"/>
    <property type="match status" value="1"/>
</dbReference>
<sequence>MTATQDSSNTLLARRNFLKSSTGAALASVGALAFSGSVQAKSHKPHKPHKPSKPNEKYWKQIAKEFVLDKRTTYMNVGSTGSMPRDVLETFTDNNLIVAKHPYDMLDMFGPWPHMEAMVETVAGGFGAETHEIVLSRNTTDGMCSVIHGLQFEAGDVVLTTHHEHIAALSPLHVIAQRYDVEVVELDIPVYNGRNEITEDQFVQLFADAVAEYGDRVKLITFSHITYKTGTTLPAKRICNEVAVPNQIPTLVDGAHGIGMLDLDFHDMDCDFYVGAGHKWQCGPGATGILYVRDNCSRISEYWPERANPFSYINSSLAHYGMNAADTMQYVGNDHYPAKQALVDSCVMWDEIGRDVIEERVLHLSTLCKSELEQSFPDAYIYSPKQLELSSGLTTVNPFNDQADGDTLKLFRDRLREEYGYIVRTTDFYFAKADNVKTYALRISTHLFHSEDDVRGLVRAMRELFDEMS</sequence>
<protein>
    <submittedName>
        <fullName evidence="7">Aminotransferase class V-fold PLP-dependent enzyme</fullName>
    </submittedName>
</protein>
<evidence type="ECO:0000256" key="5">
    <source>
        <dbReference type="SAM" id="MobiDB-lite"/>
    </source>
</evidence>
<evidence type="ECO:0000256" key="3">
    <source>
        <dbReference type="RuleBase" id="RU004075"/>
    </source>
</evidence>
<keyword evidence="7" id="KW-0032">Aminotransferase</keyword>
<dbReference type="InterPro" id="IPR006311">
    <property type="entry name" value="TAT_signal"/>
</dbReference>
<feature type="domain" description="Aminotransferase class V" evidence="6">
    <location>
        <begin position="115"/>
        <end position="398"/>
    </location>
</feature>
<evidence type="ECO:0000256" key="1">
    <source>
        <dbReference type="ARBA" id="ARBA00001933"/>
    </source>
</evidence>
<evidence type="ECO:0000256" key="2">
    <source>
        <dbReference type="ARBA" id="ARBA00022898"/>
    </source>
</evidence>
<evidence type="ECO:0000256" key="4">
    <source>
        <dbReference type="RuleBase" id="RU004504"/>
    </source>
</evidence>
<dbReference type="PANTHER" id="PTHR43092">
    <property type="entry name" value="L-CYSTEINE DESULFHYDRASE"/>
    <property type="match status" value="1"/>
</dbReference>
<comment type="cofactor">
    <cofactor evidence="1 4">
        <name>pyridoxal 5'-phosphate</name>
        <dbReference type="ChEBI" id="CHEBI:597326"/>
    </cofactor>
</comment>
<dbReference type="InterPro" id="IPR000192">
    <property type="entry name" value="Aminotrans_V_dom"/>
</dbReference>
<evidence type="ECO:0000313" key="7">
    <source>
        <dbReference type="EMBL" id="QIZ77143.1"/>
    </source>
</evidence>
<feature type="region of interest" description="Disordered" evidence="5">
    <location>
        <begin position="37"/>
        <end position="56"/>
    </location>
</feature>
<dbReference type="Gene3D" id="3.40.640.10">
    <property type="entry name" value="Type I PLP-dependent aspartate aminotransferase-like (Major domain)"/>
    <property type="match status" value="1"/>
</dbReference>
<name>A0A6H1UFP8_9GAMM</name>
<keyword evidence="7" id="KW-0808">Transferase</keyword>
<dbReference type="Pfam" id="PF00266">
    <property type="entry name" value="Aminotran_5"/>
    <property type="match status" value="1"/>
</dbReference>
<dbReference type="Gene3D" id="3.90.1150.10">
    <property type="entry name" value="Aspartate Aminotransferase, domain 1"/>
    <property type="match status" value="1"/>
</dbReference>
<organism evidence="7 8">
    <name type="scientific">Ferrimonas lipolytica</name>
    <dbReference type="NCBI Taxonomy" id="2724191"/>
    <lineage>
        <taxon>Bacteria</taxon>
        <taxon>Pseudomonadati</taxon>
        <taxon>Pseudomonadota</taxon>
        <taxon>Gammaproteobacteria</taxon>
        <taxon>Alteromonadales</taxon>
        <taxon>Ferrimonadaceae</taxon>
        <taxon>Ferrimonas</taxon>
    </lineage>
</organism>
<dbReference type="RefSeq" id="WP_168660404.1">
    <property type="nucleotide sequence ID" value="NZ_CP051180.1"/>
</dbReference>
<dbReference type="InterPro" id="IPR015421">
    <property type="entry name" value="PyrdxlP-dep_Trfase_major"/>
</dbReference>
<proteinExistence type="inferred from homology"/>
<evidence type="ECO:0000259" key="6">
    <source>
        <dbReference type="Pfam" id="PF00266"/>
    </source>
</evidence>
<comment type="similarity">
    <text evidence="3">Belongs to the class-V pyridoxal-phosphate-dependent aminotransferase family.</text>
</comment>
<dbReference type="PROSITE" id="PS00595">
    <property type="entry name" value="AA_TRANSFER_CLASS_5"/>
    <property type="match status" value="1"/>
</dbReference>
<dbReference type="GO" id="GO:0008483">
    <property type="term" value="F:transaminase activity"/>
    <property type="evidence" value="ECO:0007669"/>
    <property type="project" value="UniProtKB-KW"/>
</dbReference>
<dbReference type="EMBL" id="CP051180">
    <property type="protein sequence ID" value="QIZ77143.1"/>
    <property type="molecule type" value="Genomic_DNA"/>
</dbReference>
<dbReference type="InterPro" id="IPR015424">
    <property type="entry name" value="PyrdxlP-dep_Trfase"/>
</dbReference>